<proteinExistence type="predicted"/>
<protein>
    <submittedName>
        <fullName evidence="1">Uncharacterized protein</fullName>
    </submittedName>
</protein>
<reference evidence="1" key="1">
    <citation type="submission" date="2018-01" db="EMBL/GenBank/DDBJ databases">
        <authorList>
            <person name="Mao J.F."/>
        </authorList>
    </citation>
    <scope>NUCLEOTIDE SEQUENCE</scope>
    <source>
        <strain evidence="1">Huo1</strain>
        <tissue evidence="1">Leaf</tissue>
    </source>
</reference>
<sequence>MGCLKLSIGRSRKVLQVVKEDGKIIEFKSAVLVKELLLNFRGFGVKQSGKFLPPSFGLHLGKTYYLCPWKCPVPAEDTAAEVKRIKIVITKKQLEEMLSKQTNSSADLATNWKPSLFPIPEENEL</sequence>
<dbReference type="InterPro" id="IPR025322">
    <property type="entry name" value="PADRE_dom"/>
</dbReference>
<name>A0A8X9AAV5_SALSN</name>
<evidence type="ECO:0000313" key="2">
    <source>
        <dbReference type="Proteomes" id="UP000298416"/>
    </source>
</evidence>
<comment type="caution">
    <text evidence="1">The sequence shown here is derived from an EMBL/GenBank/DDBJ whole genome shotgun (WGS) entry which is preliminary data.</text>
</comment>
<evidence type="ECO:0000313" key="1">
    <source>
        <dbReference type="EMBL" id="KAG6433049.1"/>
    </source>
</evidence>
<dbReference type="PANTHER" id="PTHR33148:SF2">
    <property type="entry name" value="DUF4228 DOMAIN-CONTAINING PROTEIN"/>
    <property type="match status" value="1"/>
</dbReference>
<keyword evidence="2" id="KW-1185">Reference proteome</keyword>
<dbReference type="PANTHER" id="PTHR33148">
    <property type="entry name" value="PLASTID MOVEMENT IMPAIRED PROTEIN-RELATED"/>
    <property type="match status" value="1"/>
</dbReference>
<accession>A0A8X9AAV5</accession>
<gene>
    <name evidence="1" type="ORF">SASPL_104654</name>
</gene>
<dbReference type="Pfam" id="PF14009">
    <property type="entry name" value="PADRE"/>
    <property type="match status" value="1"/>
</dbReference>
<dbReference type="EMBL" id="PNBA02000002">
    <property type="protein sequence ID" value="KAG6433049.1"/>
    <property type="molecule type" value="Genomic_DNA"/>
</dbReference>
<dbReference type="AlphaFoldDB" id="A0A8X9AAV5"/>
<reference evidence="1" key="2">
    <citation type="submission" date="2020-08" db="EMBL/GenBank/DDBJ databases">
        <title>Plant Genome Project.</title>
        <authorList>
            <person name="Zhang R.-G."/>
        </authorList>
    </citation>
    <scope>NUCLEOTIDE SEQUENCE</scope>
    <source>
        <strain evidence="1">Huo1</strain>
        <tissue evidence="1">Leaf</tissue>
    </source>
</reference>
<organism evidence="1">
    <name type="scientific">Salvia splendens</name>
    <name type="common">Scarlet sage</name>
    <dbReference type="NCBI Taxonomy" id="180675"/>
    <lineage>
        <taxon>Eukaryota</taxon>
        <taxon>Viridiplantae</taxon>
        <taxon>Streptophyta</taxon>
        <taxon>Embryophyta</taxon>
        <taxon>Tracheophyta</taxon>
        <taxon>Spermatophyta</taxon>
        <taxon>Magnoliopsida</taxon>
        <taxon>eudicotyledons</taxon>
        <taxon>Gunneridae</taxon>
        <taxon>Pentapetalae</taxon>
        <taxon>asterids</taxon>
        <taxon>lamiids</taxon>
        <taxon>Lamiales</taxon>
        <taxon>Lamiaceae</taxon>
        <taxon>Nepetoideae</taxon>
        <taxon>Mentheae</taxon>
        <taxon>Salviinae</taxon>
        <taxon>Salvia</taxon>
        <taxon>Salvia subgen. Calosphace</taxon>
        <taxon>core Calosphace</taxon>
    </lineage>
</organism>
<dbReference type="Proteomes" id="UP000298416">
    <property type="component" value="Unassembled WGS sequence"/>
</dbReference>